<comment type="caution">
    <text evidence="1">The sequence shown here is derived from an EMBL/GenBank/DDBJ whole genome shotgun (WGS) entry which is preliminary data.</text>
</comment>
<dbReference type="EMBL" id="QJKB01000007">
    <property type="protein sequence ID" value="PXX41670.1"/>
    <property type="molecule type" value="Genomic_DNA"/>
</dbReference>
<dbReference type="Proteomes" id="UP000247792">
    <property type="component" value="Unassembled WGS sequence"/>
</dbReference>
<gene>
    <name evidence="1" type="ORF">DFR42_107322</name>
</gene>
<dbReference type="PROSITE" id="PS51257">
    <property type="entry name" value="PROKAR_LIPOPROTEIN"/>
    <property type="match status" value="1"/>
</dbReference>
<proteinExistence type="predicted"/>
<dbReference type="AlphaFoldDB" id="A0A318J4V8"/>
<keyword evidence="2" id="KW-1185">Reference proteome</keyword>
<sequence length="145" mass="16999">MNFFFLRKCVLIILIFLITSCRGTHYVGQHFYFPAGAKPDDRDWIYHGYVHMSLVDQWFDLNEKNIKIFLSNRDGKEFKLDQFTVMSRGLSVEAIWEKEDLLVITFTEDEGPPIIDGKPDFTQQSKQGKVIKKITYNPAARLQFK</sequence>
<reference evidence="1 2" key="1">
    <citation type="submission" date="2018-05" db="EMBL/GenBank/DDBJ databases">
        <title>Genomic Encyclopedia of Type Strains, Phase IV (KMG-IV): sequencing the most valuable type-strain genomes for metagenomic binning, comparative biology and taxonomic classification.</title>
        <authorList>
            <person name="Goeker M."/>
        </authorList>
    </citation>
    <scope>NUCLEOTIDE SEQUENCE [LARGE SCALE GENOMIC DNA]</scope>
    <source>
        <strain evidence="1 2">DSM 19792</strain>
    </source>
</reference>
<accession>A0A318J4V8</accession>
<protein>
    <submittedName>
        <fullName evidence="1">Uncharacterized protein</fullName>
    </submittedName>
</protein>
<organism evidence="1 2">
    <name type="scientific">Undibacterium pigrum</name>
    <dbReference type="NCBI Taxonomy" id="401470"/>
    <lineage>
        <taxon>Bacteria</taxon>
        <taxon>Pseudomonadati</taxon>
        <taxon>Pseudomonadota</taxon>
        <taxon>Betaproteobacteria</taxon>
        <taxon>Burkholderiales</taxon>
        <taxon>Oxalobacteraceae</taxon>
        <taxon>Undibacterium</taxon>
    </lineage>
</organism>
<name>A0A318J4V8_9BURK</name>
<evidence type="ECO:0000313" key="2">
    <source>
        <dbReference type="Proteomes" id="UP000247792"/>
    </source>
</evidence>
<evidence type="ECO:0000313" key="1">
    <source>
        <dbReference type="EMBL" id="PXX41670.1"/>
    </source>
</evidence>